<proteinExistence type="inferred from homology"/>
<dbReference type="InterPro" id="IPR011856">
    <property type="entry name" value="tRNA_endonuc-like_dom_sf"/>
</dbReference>
<evidence type="ECO:0000256" key="2">
    <source>
        <dbReference type="HAMAP-Rule" id="MF_00048"/>
    </source>
</evidence>
<reference evidence="3 4" key="1">
    <citation type="submission" date="2018-04" db="EMBL/GenBank/DDBJ databases">
        <title>Thalassorhabdus spongiae gen. nov., sp. nov., isolated from a marine sponge in South-West Iceland.</title>
        <authorList>
            <person name="Knobloch S."/>
            <person name="Daussin A."/>
            <person name="Johannsson R."/>
            <person name="Marteinsson V.T."/>
        </authorList>
    </citation>
    <scope>NUCLEOTIDE SEQUENCE [LARGE SCALE GENOMIC DNA]</scope>
    <source>
        <strain evidence="3 4">Hp12</strain>
    </source>
</reference>
<dbReference type="NCBIfam" id="TIGR00252">
    <property type="entry name" value="YraN family protein"/>
    <property type="match status" value="1"/>
</dbReference>
<evidence type="ECO:0000313" key="4">
    <source>
        <dbReference type="Proteomes" id="UP000244906"/>
    </source>
</evidence>
<dbReference type="InterPro" id="IPR003509">
    <property type="entry name" value="UPF0102_YraN-like"/>
</dbReference>
<dbReference type="PANTHER" id="PTHR34039">
    <property type="entry name" value="UPF0102 PROTEIN YRAN"/>
    <property type="match status" value="1"/>
</dbReference>
<organism evidence="3 4">
    <name type="scientific">Pelagibaculum spongiae</name>
    <dbReference type="NCBI Taxonomy" id="2080658"/>
    <lineage>
        <taxon>Bacteria</taxon>
        <taxon>Pseudomonadati</taxon>
        <taxon>Pseudomonadota</taxon>
        <taxon>Gammaproteobacteria</taxon>
        <taxon>Oceanospirillales</taxon>
        <taxon>Pelagibaculum</taxon>
    </lineage>
</organism>
<sequence>MEHFSSLRLWQKKERQAERFLIEQGLKLLGRNFHCKHGEIDLIMKDRQTLVFVEVRYRNNSRHGSPAASVSPSKQNKIRKSAQIYLQRYVHRNSMEPRCRFDVISLQPGKTNWLPGAF</sequence>
<dbReference type="OrthoDB" id="9794876at2"/>
<name>A0A2V1H014_9GAMM</name>
<dbReference type="SUPFAM" id="SSF52980">
    <property type="entry name" value="Restriction endonuclease-like"/>
    <property type="match status" value="1"/>
</dbReference>
<keyword evidence="4" id="KW-1185">Reference proteome</keyword>
<dbReference type="Proteomes" id="UP000244906">
    <property type="component" value="Unassembled WGS sequence"/>
</dbReference>
<comment type="similarity">
    <text evidence="1 2">Belongs to the UPF0102 family.</text>
</comment>
<gene>
    <name evidence="3" type="ORF">DC094_02345</name>
</gene>
<dbReference type="Gene3D" id="3.40.1350.10">
    <property type="match status" value="1"/>
</dbReference>
<dbReference type="GO" id="GO:0003676">
    <property type="term" value="F:nucleic acid binding"/>
    <property type="evidence" value="ECO:0007669"/>
    <property type="project" value="InterPro"/>
</dbReference>
<dbReference type="PANTHER" id="PTHR34039:SF1">
    <property type="entry name" value="UPF0102 PROTEIN YRAN"/>
    <property type="match status" value="1"/>
</dbReference>
<dbReference type="InterPro" id="IPR011335">
    <property type="entry name" value="Restrct_endonuc-II-like"/>
</dbReference>
<dbReference type="HAMAP" id="MF_00048">
    <property type="entry name" value="UPF0102"/>
    <property type="match status" value="1"/>
</dbReference>
<dbReference type="Pfam" id="PF02021">
    <property type="entry name" value="UPF0102"/>
    <property type="match status" value="1"/>
</dbReference>
<dbReference type="EMBL" id="QDDL01000001">
    <property type="protein sequence ID" value="PVZ72591.1"/>
    <property type="molecule type" value="Genomic_DNA"/>
</dbReference>
<evidence type="ECO:0000313" key="3">
    <source>
        <dbReference type="EMBL" id="PVZ72591.1"/>
    </source>
</evidence>
<comment type="caution">
    <text evidence="3">The sequence shown here is derived from an EMBL/GenBank/DDBJ whole genome shotgun (WGS) entry which is preliminary data.</text>
</comment>
<dbReference type="NCBIfam" id="NF009150">
    <property type="entry name" value="PRK12497.1-3"/>
    <property type="match status" value="1"/>
</dbReference>
<evidence type="ECO:0000256" key="1">
    <source>
        <dbReference type="ARBA" id="ARBA00006738"/>
    </source>
</evidence>
<dbReference type="CDD" id="cd20736">
    <property type="entry name" value="PoNe_Nuclease"/>
    <property type="match status" value="1"/>
</dbReference>
<protein>
    <recommendedName>
        <fullName evidence="2">UPF0102 protein DC094_02345</fullName>
    </recommendedName>
</protein>
<accession>A0A2V1H014</accession>
<dbReference type="AlphaFoldDB" id="A0A2V1H014"/>